<dbReference type="HOGENOM" id="CLU_1821205_0_0_6"/>
<comment type="caution">
    <text evidence="1">The sequence shown here is derived from an EMBL/GenBank/DDBJ whole genome shotgun (WGS) entry which is preliminary data.</text>
</comment>
<gene>
    <name evidence="1" type="ORF">F966_02162</name>
</gene>
<dbReference type="EMBL" id="APPH01000009">
    <property type="protein sequence ID" value="ENV09504.1"/>
    <property type="molecule type" value="Genomic_DNA"/>
</dbReference>
<dbReference type="AlphaFoldDB" id="N8XKD7"/>
<evidence type="ECO:0008006" key="3">
    <source>
        <dbReference type="Google" id="ProtNLM"/>
    </source>
</evidence>
<dbReference type="Proteomes" id="UP000013209">
    <property type="component" value="Unassembled WGS sequence"/>
</dbReference>
<proteinExistence type="predicted"/>
<name>N8XKD7_9GAMM</name>
<dbReference type="STRING" id="1144672.F966_02162"/>
<protein>
    <recommendedName>
        <fullName evidence="3">DNA binding HTH domain-containing protein</fullName>
    </recommendedName>
</protein>
<dbReference type="PATRIC" id="fig|1144672.3.peg.2067"/>
<dbReference type="RefSeq" id="WP_004804991.1">
    <property type="nucleotide sequence ID" value="NZ_JAKZGM010000001.1"/>
</dbReference>
<evidence type="ECO:0000313" key="1">
    <source>
        <dbReference type="EMBL" id="ENV09504.1"/>
    </source>
</evidence>
<evidence type="ECO:0000313" key="2">
    <source>
        <dbReference type="Proteomes" id="UP000013209"/>
    </source>
</evidence>
<accession>N8XKD7</accession>
<reference evidence="1 2" key="1">
    <citation type="submission" date="2013-02" db="EMBL/GenBank/DDBJ databases">
        <title>The Genome Sequence of Acinetobacter sp. CIP 56.2.</title>
        <authorList>
            <consortium name="The Broad Institute Genome Sequencing Platform"/>
            <consortium name="The Broad Institute Genome Sequencing Center for Infectious Disease"/>
            <person name="Cerqueira G."/>
            <person name="Feldgarden M."/>
            <person name="Courvalin P."/>
            <person name="Perichon B."/>
            <person name="Grillot-Courvalin C."/>
            <person name="Clermont D."/>
            <person name="Rocha E."/>
            <person name="Yoon E.-J."/>
            <person name="Nemec A."/>
            <person name="Walker B."/>
            <person name="Young S.K."/>
            <person name="Zeng Q."/>
            <person name="Gargeya S."/>
            <person name="Fitzgerald M."/>
            <person name="Haas B."/>
            <person name="Abouelleil A."/>
            <person name="Alvarado L."/>
            <person name="Arachchi H.M."/>
            <person name="Berlin A.M."/>
            <person name="Chapman S.B."/>
            <person name="Dewar J."/>
            <person name="Goldberg J."/>
            <person name="Griggs A."/>
            <person name="Gujja S."/>
            <person name="Hansen M."/>
            <person name="Howarth C."/>
            <person name="Imamovic A."/>
            <person name="Larimer J."/>
            <person name="McCowan C."/>
            <person name="Murphy C."/>
            <person name="Neiman D."/>
            <person name="Pearson M."/>
            <person name="Priest M."/>
            <person name="Roberts A."/>
            <person name="Saif S."/>
            <person name="Shea T."/>
            <person name="Sisk P."/>
            <person name="Sykes S."/>
            <person name="Wortman J."/>
            <person name="Nusbaum C."/>
            <person name="Birren B."/>
        </authorList>
    </citation>
    <scope>NUCLEOTIDE SEQUENCE [LARGE SCALE GENOMIC DNA]</scope>
    <source>
        <strain evidence="1 2">CIP 56.2</strain>
    </source>
</reference>
<sequence>MLDLNSEIKEFKQAWISADGHFKFVDYNPKFGKFELTGFTGTLSDDELMSTLCAVNASWGMWLKAKQAKTDGVVIKAADIETAITSGPDKVKQLTEHLENVVAEKAIELCNGNLIKASDLTGIYRTTLSKRHKRFIQSRAS</sequence>
<organism evidence="1 2">
    <name type="scientific">Acinetobacter higginsii</name>
    <dbReference type="NCBI Taxonomy" id="70347"/>
    <lineage>
        <taxon>Bacteria</taxon>
        <taxon>Pseudomonadati</taxon>
        <taxon>Pseudomonadota</taxon>
        <taxon>Gammaproteobacteria</taxon>
        <taxon>Moraxellales</taxon>
        <taxon>Moraxellaceae</taxon>
        <taxon>Acinetobacter</taxon>
    </lineage>
</organism>
<dbReference type="Gene3D" id="1.10.10.60">
    <property type="entry name" value="Homeodomain-like"/>
    <property type="match status" value="1"/>
</dbReference>